<reference evidence="2 3" key="1">
    <citation type="submission" date="2021-03" db="EMBL/GenBank/DDBJ databases">
        <title>Genomic and phenotypic characterization of Chloracidobacterium isolates provides evidence for multiple species.</title>
        <authorList>
            <person name="Saini M.K."/>
            <person name="Costas A.M.G."/>
            <person name="Tank M."/>
            <person name="Bryant D.A."/>
        </authorList>
    </citation>
    <scope>NUCLEOTIDE SEQUENCE [LARGE SCALE GENOMIC DNA]</scope>
    <source>
        <strain evidence="2 3">N</strain>
    </source>
</reference>
<proteinExistence type="predicted"/>
<dbReference type="InterPro" id="IPR002925">
    <property type="entry name" value="Dienelactn_hydro"/>
</dbReference>
<dbReference type="Gene3D" id="3.40.50.1820">
    <property type="entry name" value="alpha/beta hydrolase"/>
    <property type="match status" value="1"/>
</dbReference>
<evidence type="ECO:0000313" key="3">
    <source>
        <dbReference type="Proteomes" id="UP000677668"/>
    </source>
</evidence>
<dbReference type="InterPro" id="IPR029058">
    <property type="entry name" value="AB_hydrolase_fold"/>
</dbReference>
<evidence type="ECO:0000313" key="2">
    <source>
        <dbReference type="EMBL" id="QUV92961.1"/>
    </source>
</evidence>
<dbReference type="Proteomes" id="UP000677668">
    <property type="component" value="Chromosome 1"/>
</dbReference>
<dbReference type="EMBL" id="CP072642">
    <property type="protein sequence ID" value="QUV92961.1"/>
    <property type="molecule type" value="Genomic_DNA"/>
</dbReference>
<dbReference type="InterPro" id="IPR051049">
    <property type="entry name" value="Dienelactone_hydrolase-like"/>
</dbReference>
<dbReference type="RefSeq" id="WP_058867494.1">
    <property type="nucleotide sequence ID" value="NZ_CP072642.1"/>
</dbReference>
<dbReference type="PANTHER" id="PTHR46623">
    <property type="entry name" value="CARBOXYMETHYLENEBUTENOLIDASE-RELATED"/>
    <property type="match status" value="1"/>
</dbReference>
<feature type="domain" description="Dienelactone hydrolase" evidence="1">
    <location>
        <begin position="16"/>
        <end position="224"/>
    </location>
</feature>
<dbReference type="PANTHER" id="PTHR46623:SF6">
    <property type="entry name" value="ALPHA_BETA-HYDROLASES SUPERFAMILY PROTEIN"/>
    <property type="match status" value="1"/>
</dbReference>
<accession>A0ABX8B0C3</accession>
<protein>
    <submittedName>
        <fullName evidence="2">Dienelactone hydrolase family protein</fullName>
    </submittedName>
</protein>
<gene>
    <name evidence="2" type="ORF">J8C05_06105</name>
</gene>
<dbReference type="SUPFAM" id="SSF53474">
    <property type="entry name" value="alpha/beta-Hydrolases"/>
    <property type="match status" value="1"/>
</dbReference>
<keyword evidence="2" id="KW-0378">Hydrolase</keyword>
<evidence type="ECO:0000259" key="1">
    <source>
        <dbReference type="Pfam" id="PF01738"/>
    </source>
</evidence>
<organism evidence="2 3">
    <name type="scientific">Chloracidobacterium sp. N</name>
    <dbReference type="NCBI Taxonomy" id="2821540"/>
    <lineage>
        <taxon>Bacteria</taxon>
        <taxon>Pseudomonadati</taxon>
        <taxon>Acidobacteriota</taxon>
        <taxon>Terriglobia</taxon>
        <taxon>Terriglobales</taxon>
        <taxon>Acidobacteriaceae</taxon>
        <taxon>Chloracidobacterium</taxon>
        <taxon>Chloracidobacterium aggregatum</taxon>
    </lineage>
</organism>
<sequence length="226" mass="24494">MAGQRTALTAHNLSVPGYLSLPAANGPGVIVLQEWWGLVPHIETVADRLAEAGYTAFAPDLYQGQSTTSPDEAGKLMMALNIAQTAGQLRAVVQALLEHPSTQGHPKVGVIGFCMGGQLALYAACENPDIGACVDFYGIHPNVKPDFANLSAPVLGIFAEKDAFVTPEAVAALRQELDRHGKTYDFETYPGTDHAFFNDTRPEVYHPDAAYDAWDRVLRFFKTHLP</sequence>
<keyword evidence="3" id="KW-1185">Reference proteome</keyword>
<name>A0ABX8B0C3_9BACT</name>
<dbReference type="GO" id="GO:0016787">
    <property type="term" value="F:hydrolase activity"/>
    <property type="evidence" value="ECO:0007669"/>
    <property type="project" value="UniProtKB-KW"/>
</dbReference>
<dbReference type="Pfam" id="PF01738">
    <property type="entry name" value="DLH"/>
    <property type="match status" value="1"/>
</dbReference>